<dbReference type="SUPFAM" id="SSF52200">
    <property type="entry name" value="Toll/Interleukin receptor TIR domain"/>
    <property type="match status" value="1"/>
</dbReference>
<evidence type="ECO:0000313" key="2">
    <source>
        <dbReference type="EMBL" id="VVV72791.1"/>
    </source>
</evidence>
<dbReference type="Gene3D" id="3.40.50.10140">
    <property type="entry name" value="Toll/interleukin-1 receptor homology (TIR) domain"/>
    <property type="match status" value="1"/>
</dbReference>
<dbReference type="EMBL" id="LR721776">
    <property type="protein sequence ID" value="VVV72791.1"/>
    <property type="molecule type" value="Genomic_DNA"/>
</dbReference>
<name>A0A5K0Y445_9MAGN</name>
<evidence type="ECO:0000259" key="1">
    <source>
        <dbReference type="Pfam" id="PF01582"/>
    </source>
</evidence>
<dbReference type="GO" id="GO:0007165">
    <property type="term" value="P:signal transduction"/>
    <property type="evidence" value="ECO:0007669"/>
    <property type="project" value="InterPro"/>
</dbReference>
<organism evidence="2">
    <name type="scientific">Nymphaea colorata</name>
    <name type="common">pocket water lily</name>
    <dbReference type="NCBI Taxonomy" id="210225"/>
    <lineage>
        <taxon>Eukaryota</taxon>
        <taxon>Viridiplantae</taxon>
        <taxon>Streptophyta</taxon>
        <taxon>Embryophyta</taxon>
        <taxon>Tracheophyta</taxon>
        <taxon>Spermatophyta</taxon>
        <taxon>Magnoliopsida</taxon>
        <taxon>Nymphaeales</taxon>
        <taxon>Nymphaeaceae</taxon>
        <taxon>Nymphaea</taxon>
    </lineage>
</organism>
<proteinExistence type="predicted"/>
<accession>A0A5K0Y445</accession>
<dbReference type="AlphaFoldDB" id="A0A5K0Y445"/>
<dbReference type="Gramene" id="NC11G0290830.1">
    <property type="protein sequence ID" value="NC11G0290830.1:cds"/>
    <property type="gene ID" value="NC11G0290830"/>
</dbReference>
<sequence length="81" mass="9128">MGERLIIPIFFDVEASHVHHQAGPFQSAFKSYDNDKKVDKVEVGKWRDAFKTVPNISGFILNDDANGHALISLFPKLESEN</sequence>
<dbReference type="InterPro" id="IPR000157">
    <property type="entry name" value="TIR_dom"/>
</dbReference>
<gene>
    <name evidence="2" type="ORF">NYM_LOCUS7408</name>
</gene>
<dbReference type="Pfam" id="PF01582">
    <property type="entry name" value="TIR"/>
    <property type="match status" value="1"/>
</dbReference>
<reference evidence="2" key="1">
    <citation type="submission" date="2019-09" db="EMBL/GenBank/DDBJ databases">
        <authorList>
            <person name="Zhang L."/>
        </authorList>
    </citation>
    <scope>NUCLEOTIDE SEQUENCE</scope>
</reference>
<feature type="domain" description="TIR" evidence="1">
    <location>
        <begin position="5"/>
        <end position="65"/>
    </location>
</feature>
<dbReference type="InterPro" id="IPR035897">
    <property type="entry name" value="Toll_tir_struct_dom_sf"/>
</dbReference>
<protein>
    <recommendedName>
        <fullName evidence="1">TIR domain-containing protein</fullName>
    </recommendedName>
</protein>